<feature type="compositionally biased region" description="Acidic residues" evidence="4">
    <location>
        <begin position="115"/>
        <end position="131"/>
    </location>
</feature>
<dbReference type="FunCoup" id="F6ZD21">
    <property type="interactions" value="1955"/>
</dbReference>
<feature type="compositionally biased region" description="Basic and acidic residues" evidence="4">
    <location>
        <begin position="260"/>
        <end position="275"/>
    </location>
</feature>
<dbReference type="GO" id="GO:0005730">
    <property type="term" value="C:nucleolus"/>
    <property type="evidence" value="ECO:0000318"/>
    <property type="project" value="GO_Central"/>
</dbReference>
<dbReference type="Proteomes" id="UP000002280">
    <property type="component" value="Chromosome 4"/>
</dbReference>
<dbReference type="GO" id="GO:0006360">
    <property type="term" value="P:transcription by RNA polymerase I"/>
    <property type="evidence" value="ECO:0000318"/>
    <property type="project" value="GO_Central"/>
</dbReference>
<evidence type="ECO:0000256" key="3">
    <source>
        <dbReference type="ARBA" id="ARBA00023054"/>
    </source>
</evidence>
<dbReference type="InterPro" id="IPR054552">
    <property type="entry name" value="SPT2_N"/>
</dbReference>
<feature type="domain" description="SPT2 homolog N-terminal" evidence="5">
    <location>
        <begin position="1"/>
        <end position="90"/>
    </location>
</feature>
<protein>
    <recommendedName>
        <fullName evidence="2">Protein SPT2 homolog</fullName>
    </recommendedName>
</protein>
<feature type="region of interest" description="Disordered" evidence="4">
    <location>
        <begin position="182"/>
        <end position="524"/>
    </location>
</feature>
<dbReference type="Pfam" id="PF22878">
    <property type="entry name" value="SPT2_N"/>
    <property type="match status" value="1"/>
</dbReference>
<dbReference type="GO" id="GO:0003677">
    <property type="term" value="F:DNA binding"/>
    <property type="evidence" value="ECO:0000318"/>
    <property type="project" value="GO_Central"/>
</dbReference>
<dbReference type="RefSeq" id="XP_056650917.1">
    <property type="nucleotide sequence ID" value="XM_056794939.1"/>
</dbReference>
<evidence type="ECO:0000256" key="4">
    <source>
        <dbReference type="SAM" id="MobiDB-lite"/>
    </source>
</evidence>
<dbReference type="PANTHER" id="PTHR22691">
    <property type="entry name" value="YEAST SPT2-RELATED"/>
    <property type="match status" value="1"/>
</dbReference>
<dbReference type="Bgee" id="ENSMODG00000005223">
    <property type="expression patterns" value="Expressed in spermatocyte and 2 other cell types or tissues"/>
</dbReference>
<dbReference type="STRING" id="13616.ENSMODP00000006432"/>
<feature type="compositionally biased region" description="Basic and acidic residues" evidence="4">
    <location>
        <begin position="182"/>
        <end position="221"/>
    </location>
</feature>
<evidence type="ECO:0000259" key="5">
    <source>
        <dbReference type="Pfam" id="PF22878"/>
    </source>
</evidence>
<evidence type="ECO:0000256" key="1">
    <source>
        <dbReference type="ARBA" id="ARBA00006461"/>
    </source>
</evidence>
<dbReference type="InParanoid" id="F6ZD21"/>
<evidence type="ECO:0000313" key="6">
    <source>
        <dbReference type="Ensembl" id="ENSMODP00000006432.2"/>
    </source>
</evidence>
<gene>
    <name evidence="6" type="primary">LOC100027866</name>
</gene>
<dbReference type="AlphaFoldDB" id="F6ZD21"/>
<keyword evidence="3" id="KW-0175">Coiled coil</keyword>
<feature type="compositionally biased region" description="Low complexity" evidence="4">
    <location>
        <begin position="438"/>
        <end position="448"/>
    </location>
</feature>
<sequence>MDFQDILRVASEQQGLNIIPKRYSLAVGPPKRDPKVKGVQSAAVQAFLKRKEEELRKKALEEKRKKDELVKKRTELKHDKKARAMAKRTKDNYFGCDGIPLEEKAKKKHRSEGPEGQEADQECSNEEDSEPPSEYRRTELKQETPLKTISKPRAPPPMNFTDLLRLAEKKQYEPLEIKVVKKIEERPRTAKELREKEFLERKHKNIERGKEKKMLEREKRLVPPTMSKKAPSSKENVSERHGGPEDKHSSSRGSHLPHIGAEKKSRSFAASEKRTKAGSGETLQHSPSESPSLLLNGAGKSRSSSHFMGTGVSKTMLPGTQKSTEHRPSKSPSSHPSHSKPGVVSTPHEKTRNSSAKQPGNNSKSTSGRPGVGTAPPVQSPSPRKHSGGSSSGPEQQTSGSKRLVGGSGPGGQPVSGASGRGRSTSGSGRPAGGGSGRTVSGSGTSVRPRCTVVSETIFSKNIINRPSNGMRPPPPGYRPAVYPQGTQRPPFPPLARKRYLEDEDEEYDSEMEDFIDDDDGEPEEEISKHIREIFGYDRNKYKDESDYALRYMESSWTEQQKEEARSLRLGMQEDLEEMRREEKELKRQKGKKTKLR</sequence>
<reference evidence="6 7" key="1">
    <citation type="journal article" date="2007" name="Nature">
        <title>Genome of the marsupial Monodelphis domestica reveals innovation in non-coding sequences.</title>
        <authorList>
            <person name="Mikkelsen T.S."/>
            <person name="Wakefield M.J."/>
            <person name="Aken B."/>
            <person name="Amemiya C.T."/>
            <person name="Chang J.L."/>
            <person name="Duke S."/>
            <person name="Garber M."/>
            <person name="Gentles A.J."/>
            <person name="Goodstadt L."/>
            <person name="Heger A."/>
            <person name="Jurka J."/>
            <person name="Kamal M."/>
            <person name="Mauceli E."/>
            <person name="Searle S.M."/>
            <person name="Sharpe T."/>
            <person name="Baker M.L."/>
            <person name="Batzer M.A."/>
            <person name="Benos P.V."/>
            <person name="Belov K."/>
            <person name="Clamp M."/>
            <person name="Cook A."/>
            <person name="Cuff J."/>
            <person name="Das R."/>
            <person name="Davidow L."/>
            <person name="Deakin J.E."/>
            <person name="Fazzari M.J."/>
            <person name="Glass J.L."/>
            <person name="Grabherr M."/>
            <person name="Greally J.M."/>
            <person name="Gu W."/>
            <person name="Hore T.A."/>
            <person name="Huttley G.A."/>
            <person name="Kleber M."/>
            <person name="Jirtle R.L."/>
            <person name="Koina E."/>
            <person name="Lee J.T."/>
            <person name="Mahony S."/>
            <person name="Marra M.A."/>
            <person name="Miller R.D."/>
            <person name="Nicholls R.D."/>
            <person name="Oda M."/>
            <person name="Papenfuss A.T."/>
            <person name="Parra Z.E."/>
            <person name="Pollock D.D."/>
            <person name="Ray D.A."/>
            <person name="Schein J.E."/>
            <person name="Speed T.P."/>
            <person name="Thompson K."/>
            <person name="VandeBerg J.L."/>
            <person name="Wade C.M."/>
            <person name="Walker J.A."/>
            <person name="Waters P.D."/>
            <person name="Webber C."/>
            <person name="Weidman J.R."/>
            <person name="Xie X."/>
            <person name="Zody M.C."/>
            <person name="Baldwin J."/>
            <person name="Abdouelleil A."/>
            <person name="Abdulkadir J."/>
            <person name="Abebe A."/>
            <person name="Abera B."/>
            <person name="Abreu J."/>
            <person name="Acer S.C."/>
            <person name="Aftuck L."/>
            <person name="Alexander A."/>
            <person name="An P."/>
            <person name="Anderson E."/>
            <person name="Anderson S."/>
            <person name="Arachi H."/>
            <person name="Azer M."/>
            <person name="Bachantsang P."/>
            <person name="Barry A."/>
            <person name="Bayul T."/>
            <person name="Berlin A."/>
            <person name="Bessette D."/>
            <person name="Bloom T."/>
            <person name="Bloom T."/>
            <person name="Boguslavskiy L."/>
            <person name="Bonnet C."/>
            <person name="Boukhgalter B."/>
            <person name="Bourzgui I."/>
            <person name="Brown A."/>
            <person name="Cahill P."/>
            <person name="Channer S."/>
            <person name="Cheshatsang Y."/>
            <person name="Chuda L."/>
            <person name="Citroen M."/>
            <person name="Collymore A."/>
            <person name="Cooke P."/>
            <person name="Costello M."/>
            <person name="D'Aco K."/>
            <person name="Daza R."/>
            <person name="De Haan G."/>
            <person name="DeGray S."/>
            <person name="DeMaso C."/>
            <person name="Dhargay N."/>
            <person name="Dooley K."/>
            <person name="Dooley E."/>
            <person name="Doricent M."/>
            <person name="Dorje P."/>
            <person name="Dorjee K."/>
            <person name="Dupes A."/>
            <person name="Elong R."/>
            <person name="Falk J."/>
            <person name="Farina A."/>
            <person name="Faro S."/>
            <person name="Ferguson D."/>
            <person name="Fisher S."/>
            <person name="Foley C.D."/>
            <person name="Franke A."/>
            <person name="Friedrich D."/>
            <person name="Gadbois L."/>
            <person name="Gearin G."/>
            <person name="Gearin C.R."/>
            <person name="Giannoukos G."/>
            <person name="Goode T."/>
            <person name="Graham J."/>
            <person name="Grandbois E."/>
            <person name="Grewal S."/>
            <person name="Gyaltsen K."/>
            <person name="Hafez N."/>
            <person name="Hagos B."/>
            <person name="Hall J."/>
            <person name="Henson C."/>
            <person name="Hollinger A."/>
            <person name="Honan T."/>
            <person name="Huard M.D."/>
            <person name="Hughes L."/>
            <person name="Hurhula B."/>
            <person name="Husby M.E."/>
            <person name="Kamat A."/>
            <person name="Kanga B."/>
            <person name="Kashin S."/>
            <person name="Khazanovich D."/>
            <person name="Kisner P."/>
            <person name="Lance K."/>
            <person name="Lara M."/>
            <person name="Lee W."/>
            <person name="Lennon N."/>
            <person name="Letendre F."/>
            <person name="LeVine R."/>
            <person name="Lipovsky A."/>
            <person name="Liu X."/>
            <person name="Liu J."/>
            <person name="Liu S."/>
            <person name="Lokyitsang T."/>
            <person name="Lokyitsang Y."/>
            <person name="Lubonja R."/>
            <person name="Lui A."/>
            <person name="MacDonald P."/>
            <person name="Magnisalis V."/>
            <person name="Maru K."/>
            <person name="Matthews C."/>
            <person name="McCusker W."/>
            <person name="McDonough S."/>
            <person name="Mehta T."/>
            <person name="Meldrim J."/>
            <person name="Meneus L."/>
            <person name="Mihai O."/>
            <person name="Mihalev A."/>
            <person name="Mihova T."/>
            <person name="Mittelman R."/>
            <person name="Mlenga V."/>
            <person name="Montmayeur A."/>
            <person name="Mulrain L."/>
            <person name="Navidi A."/>
            <person name="Naylor J."/>
            <person name="Negash T."/>
            <person name="Nguyen T."/>
            <person name="Nguyen N."/>
            <person name="Nicol R."/>
            <person name="Norbu C."/>
            <person name="Norbu N."/>
            <person name="Novod N."/>
            <person name="O'Neill B."/>
            <person name="Osman S."/>
            <person name="Markiewicz E."/>
            <person name="Oyono O.L."/>
            <person name="Patti C."/>
            <person name="Phunkhang P."/>
            <person name="Pierre F."/>
            <person name="Priest M."/>
            <person name="Raghuraman S."/>
            <person name="Rege F."/>
            <person name="Reyes R."/>
            <person name="Rise C."/>
            <person name="Rogov P."/>
            <person name="Ross K."/>
            <person name="Ryan E."/>
            <person name="Settipalli S."/>
            <person name="Shea T."/>
            <person name="Sherpa N."/>
            <person name="Shi L."/>
            <person name="Shih D."/>
            <person name="Sparrow T."/>
            <person name="Spaulding J."/>
            <person name="Stalker J."/>
            <person name="Stange-Thomann N."/>
            <person name="Stavropoulos S."/>
            <person name="Stone C."/>
            <person name="Strader C."/>
            <person name="Tesfaye S."/>
            <person name="Thomson T."/>
            <person name="Thoulutsang Y."/>
            <person name="Thoulutsang D."/>
            <person name="Topham K."/>
            <person name="Topping I."/>
            <person name="Tsamla T."/>
            <person name="Vassiliev H."/>
            <person name="Vo A."/>
            <person name="Wangchuk T."/>
            <person name="Wangdi T."/>
            <person name="Weiand M."/>
            <person name="Wilkinson J."/>
            <person name="Wilson A."/>
            <person name="Yadav S."/>
            <person name="Young G."/>
            <person name="Yu Q."/>
            <person name="Zembek L."/>
            <person name="Zhong D."/>
            <person name="Zimmer A."/>
            <person name="Zwirko Z."/>
            <person name="Jaffe D.B."/>
            <person name="Alvarez P."/>
            <person name="Brockman W."/>
            <person name="Butler J."/>
            <person name="Chin C."/>
            <person name="Gnerre S."/>
            <person name="MacCallum I."/>
            <person name="Graves J.A."/>
            <person name="Ponting C.P."/>
            <person name="Breen M."/>
            <person name="Samollow P.B."/>
            <person name="Lander E.S."/>
            <person name="Lindblad-Toh K."/>
        </authorList>
    </citation>
    <scope>NUCLEOTIDE SEQUENCE [LARGE SCALE GENOMIC DNA]</scope>
</reference>
<dbReference type="InterPro" id="IPR013256">
    <property type="entry name" value="Chromatin_SPT2"/>
</dbReference>
<feature type="compositionally biased region" description="Polar residues" evidence="4">
    <location>
        <begin position="353"/>
        <end position="368"/>
    </location>
</feature>
<dbReference type="GeneID" id="100027866"/>
<dbReference type="GeneTree" id="ENSGT00940000154133"/>
<feature type="compositionally biased region" description="Polar residues" evidence="4">
    <location>
        <begin position="388"/>
        <end position="401"/>
    </location>
</feature>
<dbReference type="SMART" id="SM00784">
    <property type="entry name" value="SPT2"/>
    <property type="match status" value="1"/>
</dbReference>
<reference evidence="6" key="3">
    <citation type="submission" date="2025-09" db="UniProtKB">
        <authorList>
            <consortium name="Ensembl"/>
        </authorList>
    </citation>
    <scope>IDENTIFICATION</scope>
</reference>
<evidence type="ECO:0000313" key="7">
    <source>
        <dbReference type="Proteomes" id="UP000002280"/>
    </source>
</evidence>
<name>F6ZD21_MONDO</name>
<feature type="compositionally biased region" description="Acidic residues" evidence="4">
    <location>
        <begin position="502"/>
        <end position="524"/>
    </location>
</feature>
<feature type="region of interest" description="Disordered" evidence="4">
    <location>
        <begin position="556"/>
        <end position="597"/>
    </location>
</feature>
<feature type="compositionally biased region" description="Basic and acidic residues" evidence="4">
    <location>
        <begin position="236"/>
        <end position="249"/>
    </location>
</feature>
<feature type="compositionally biased region" description="Low complexity" evidence="4">
    <location>
        <begin position="330"/>
        <end position="341"/>
    </location>
</feature>
<feature type="compositionally biased region" description="Basic and acidic residues" evidence="4">
    <location>
        <begin position="578"/>
        <end position="588"/>
    </location>
</feature>
<dbReference type="Pfam" id="PF08243">
    <property type="entry name" value="SPT2"/>
    <property type="match status" value="1"/>
</dbReference>
<dbReference type="GO" id="GO:0006334">
    <property type="term" value="P:nucleosome assembly"/>
    <property type="evidence" value="ECO:0000318"/>
    <property type="project" value="GO_Central"/>
</dbReference>
<dbReference type="OMA" id="HDPHERK"/>
<dbReference type="Ensembl" id="ENSMODT00000006567.2">
    <property type="protein sequence ID" value="ENSMODP00000006432.2"/>
    <property type="gene ID" value="ENSMODG00000005223.2"/>
</dbReference>
<evidence type="ECO:0000256" key="2">
    <source>
        <dbReference type="ARBA" id="ARBA00013786"/>
    </source>
</evidence>
<feature type="compositionally biased region" description="Polar residues" evidence="4">
    <location>
        <begin position="454"/>
        <end position="468"/>
    </location>
</feature>
<feature type="region of interest" description="Disordered" evidence="4">
    <location>
        <begin position="60"/>
        <end position="161"/>
    </location>
</feature>
<feature type="compositionally biased region" description="Basic and acidic residues" evidence="4">
    <location>
        <begin position="60"/>
        <end position="78"/>
    </location>
</feature>
<feature type="compositionally biased region" description="Polar residues" evidence="4">
    <location>
        <begin position="281"/>
        <end position="293"/>
    </location>
</feature>
<proteinExistence type="inferred from homology"/>
<feature type="compositionally biased region" description="Low complexity" evidence="4">
    <location>
        <begin position="415"/>
        <end position="429"/>
    </location>
</feature>
<dbReference type="GO" id="GO:0042393">
    <property type="term" value="F:histone binding"/>
    <property type="evidence" value="ECO:0000318"/>
    <property type="project" value="GO_Central"/>
</dbReference>
<reference evidence="6" key="2">
    <citation type="submission" date="2025-08" db="UniProtKB">
        <authorList>
            <consortium name="Ensembl"/>
        </authorList>
    </citation>
    <scope>IDENTIFICATION</scope>
</reference>
<dbReference type="OrthoDB" id="6259853at2759"/>
<dbReference type="eggNOG" id="ENOG502QWHS">
    <property type="taxonomic scope" value="Eukaryota"/>
</dbReference>
<dbReference type="HOGENOM" id="CLU_025934_0_0_1"/>
<dbReference type="PANTHER" id="PTHR22691:SF8">
    <property type="entry name" value="PROTEIN SPT2 HOMOLOG"/>
    <property type="match status" value="1"/>
</dbReference>
<keyword evidence="7" id="KW-1185">Reference proteome</keyword>
<comment type="similarity">
    <text evidence="1">Belongs to the SPT2 family.</text>
</comment>
<feature type="compositionally biased region" description="Basic and acidic residues" evidence="4">
    <location>
        <begin position="133"/>
        <end position="144"/>
    </location>
</feature>
<accession>F6ZD21</accession>
<organism evidence="6 7">
    <name type="scientific">Monodelphis domestica</name>
    <name type="common">Gray short-tailed opossum</name>
    <dbReference type="NCBI Taxonomy" id="13616"/>
    <lineage>
        <taxon>Eukaryota</taxon>
        <taxon>Metazoa</taxon>
        <taxon>Chordata</taxon>
        <taxon>Craniata</taxon>
        <taxon>Vertebrata</taxon>
        <taxon>Euteleostomi</taxon>
        <taxon>Mammalia</taxon>
        <taxon>Metatheria</taxon>
        <taxon>Didelphimorphia</taxon>
        <taxon>Didelphidae</taxon>
        <taxon>Monodelphis</taxon>
    </lineage>
</organism>